<keyword evidence="3" id="KW-0690">Ribosome biogenesis</keyword>
<comment type="similarity">
    <text evidence="2">Belongs to the EBP2 family.</text>
</comment>
<accession>A0A1X2GK11</accession>
<comment type="caution">
    <text evidence="6">The sequence shown here is derived from an EMBL/GenBank/DDBJ whole genome shotgun (WGS) entry which is preliminary data.</text>
</comment>
<dbReference type="PANTHER" id="PTHR13028">
    <property type="entry name" value="RRNA PROCESSING PROTEIN EBNA1-BINDING PROTEIN-RELATED"/>
    <property type="match status" value="1"/>
</dbReference>
<dbReference type="GO" id="GO:0030687">
    <property type="term" value="C:preribosome, large subunit precursor"/>
    <property type="evidence" value="ECO:0007669"/>
    <property type="project" value="TreeGrafter"/>
</dbReference>
<dbReference type="GO" id="GO:0005730">
    <property type="term" value="C:nucleolus"/>
    <property type="evidence" value="ECO:0007669"/>
    <property type="project" value="UniProtKB-SubCell"/>
</dbReference>
<evidence type="ECO:0000256" key="4">
    <source>
        <dbReference type="ARBA" id="ARBA00023054"/>
    </source>
</evidence>
<comment type="subcellular location">
    <subcellularLocation>
        <location evidence="1">Nucleus</location>
        <location evidence="1">Nucleolus</location>
    </subcellularLocation>
</comment>
<keyword evidence="7" id="KW-1185">Reference proteome</keyword>
<evidence type="ECO:0000256" key="2">
    <source>
        <dbReference type="ARBA" id="ARBA00007336"/>
    </source>
</evidence>
<evidence type="ECO:0000313" key="6">
    <source>
        <dbReference type="EMBL" id="ORX55599.1"/>
    </source>
</evidence>
<keyword evidence="5" id="KW-0539">Nucleus</keyword>
<dbReference type="GO" id="GO:0042273">
    <property type="term" value="P:ribosomal large subunit biogenesis"/>
    <property type="evidence" value="ECO:0007669"/>
    <property type="project" value="TreeGrafter"/>
</dbReference>
<dbReference type="PANTHER" id="PTHR13028:SF0">
    <property type="entry name" value="RRNA-PROCESSING PROTEIN EBP2-RELATED"/>
    <property type="match status" value="1"/>
</dbReference>
<evidence type="ECO:0000256" key="3">
    <source>
        <dbReference type="ARBA" id="ARBA00022517"/>
    </source>
</evidence>
<dbReference type="GO" id="GO:0034399">
    <property type="term" value="C:nuclear periphery"/>
    <property type="evidence" value="ECO:0007669"/>
    <property type="project" value="TreeGrafter"/>
</dbReference>
<organism evidence="6 7">
    <name type="scientific">Hesseltinella vesiculosa</name>
    <dbReference type="NCBI Taxonomy" id="101127"/>
    <lineage>
        <taxon>Eukaryota</taxon>
        <taxon>Fungi</taxon>
        <taxon>Fungi incertae sedis</taxon>
        <taxon>Mucoromycota</taxon>
        <taxon>Mucoromycotina</taxon>
        <taxon>Mucoromycetes</taxon>
        <taxon>Mucorales</taxon>
        <taxon>Cunninghamellaceae</taxon>
        <taxon>Hesseltinella</taxon>
    </lineage>
</organism>
<sequence length="201" mass="22966">MSEKHSAVFIQPSSVATSTVDDVPKDQWVPLEDLNESDLDNDDGDMIIEQRLLVNNKVALQRLTKQMQWTDIPAYETLCYTASTPVSVADVYDDLSREAAFEQQALECVVLARDQCRQHNRPFTPPEDIQGLTLKDRTKSTNPEEQRIKLMKRKRKDIEADDTLTTDFDLDDYQDDTMKSTSILRKQHALVRTSTGEKSIT</sequence>
<name>A0A1X2GK11_9FUNG</name>
<gene>
    <name evidence="6" type="ORF">DM01DRAFT_1334992</name>
</gene>
<dbReference type="OrthoDB" id="443772at2759"/>
<dbReference type="InterPro" id="IPR008610">
    <property type="entry name" value="Ebp2"/>
</dbReference>
<evidence type="ECO:0000256" key="1">
    <source>
        <dbReference type="ARBA" id="ARBA00004604"/>
    </source>
</evidence>
<dbReference type="STRING" id="101127.A0A1X2GK11"/>
<dbReference type="Proteomes" id="UP000242146">
    <property type="component" value="Unassembled WGS sequence"/>
</dbReference>
<dbReference type="GO" id="GO:0006364">
    <property type="term" value="P:rRNA processing"/>
    <property type="evidence" value="ECO:0007669"/>
    <property type="project" value="TreeGrafter"/>
</dbReference>
<proteinExistence type="inferred from homology"/>
<evidence type="ECO:0000313" key="7">
    <source>
        <dbReference type="Proteomes" id="UP000242146"/>
    </source>
</evidence>
<dbReference type="EMBL" id="MCGT01000011">
    <property type="protein sequence ID" value="ORX55599.1"/>
    <property type="molecule type" value="Genomic_DNA"/>
</dbReference>
<dbReference type="Pfam" id="PF05890">
    <property type="entry name" value="Ebp2"/>
    <property type="match status" value="1"/>
</dbReference>
<protein>
    <submittedName>
        <fullName evidence="6">Uncharacterized protein</fullName>
    </submittedName>
</protein>
<keyword evidence="4" id="KW-0175">Coiled coil</keyword>
<dbReference type="AlphaFoldDB" id="A0A1X2GK11"/>
<reference evidence="6 7" key="1">
    <citation type="submission" date="2016-07" db="EMBL/GenBank/DDBJ databases">
        <title>Pervasive Adenine N6-methylation of Active Genes in Fungi.</title>
        <authorList>
            <consortium name="DOE Joint Genome Institute"/>
            <person name="Mondo S.J."/>
            <person name="Dannebaum R.O."/>
            <person name="Kuo R.C."/>
            <person name="Labutti K."/>
            <person name="Haridas S."/>
            <person name="Kuo A."/>
            <person name="Salamov A."/>
            <person name="Ahrendt S.R."/>
            <person name="Lipzen A."/>
            <person name="Sullivan W."/>
            <person name="Andreopoulos W.B."/>
            <person name="Clum A."/>
            <person name="Lindquist E."/>
            <person name="Daum C."/>
            <person name="Ramamoorthy G.K."/>
            <person name="Gryganskyi A."/>
            <person name="Culley D."/>
            <person name="Magnuson J.K."/>
            <person name="James T.Y."/>
            <person name="O'Malley M.A."/>
            <person name="Stajich J.E."/>
            <person name="Spatafora J.W."/>
            <person name="Visel A."/>
            <person name="Grigoriev I.V."/>
        </authorList>
    </citation>
    <scope>NUCLEOTIDE SEQUENCE [LARGE SCALE GENOMIC DNA]</scope>
    <source>
        <strain evidence="6 7">NRRL 3301</strain>
    </source>
</reference>
<evidence type="ECO:0000256" key="5">
    <source>
        <dbReference type="ARBA" id="ARBA00023242"/>
    </source>
</evidence>